<accession>A0A1F5MJ83</accession>
<keyword evidence="1" id="KW-0472">Membrane</keyword>
<dbReference type="EMBL" id="MFDO01000018">
    <property type="protein sequence ID" value="OGE65434.1"/>
    <property type="molecule type" value="Genomic_DNA"/>
</dbReference>
<dbReference type="Proteomes" id="UP000178017">
    <property type="component" value="Unassembled WGS sequence"/>
</dbReference>
<evidence type="ECO:0000313" key="4">
    <source>
        <dbReference type="Proteomes" id="UP000178017"/>
    </source>
</evidence>
<feature type="domain" description="Alpha-(1-&gt;3)-arabinofuranosyltransferase N-terminal GT-C" evidence="2">
    <location>
        <begin position="36"/>
        <end position="573"/>
    </location>
</feature>
<dbReference type="AlphaFoldDB" id="A0A1F5MJ83"/>
<feature type="transmembrane region" description="Helical" evidence="1">
    <location>
        <begin position="112"/>
        <end position="132"/>
    </location>
</feature>
<sequence length="1157" mass="132392">MFQERVTLVALVTLLVVIWFHKGLILGSGESGLPFYNPSRLLDDIQSSWSDVPLGTSSAIGYASYPLYITLTFFTNLGVPAFILQASLYWLIFVCGALSIHKLTSLIPGNNYLVRVSATLFYILNPIVHVAVLHRMQYPMLFFYGFIPLAILIYDSGLRKRSLGHLLILSLISVLFSYAFVTLALFETFFLIIGLLSLVYVLKSRIEKLNFYPFLYFILFGIIFFVVHLWWLLPLFMSYLTPAASTTSLKYFDSFGNVETFKIISDNLGSVLSVFRLFPVRFYVSDGSVWGWIYYTPVFTVLSFFFITAFMVSLFRFKKDVLFVYFIVLSLITMFFMKGTLPPFGELSLVLMQVFTPLQVFRNSYEKVGLLLPIVMAIPVGFGIDLVAGFLKARVKFYRVLITIILIIIFPIYMFPIVTGLVFTGGGKPAEDMNIGQYVKVPKYYEDAQNWLDSQNNLFRVLVFPINGEGMTYNWEYGFSGVELSNTLFNQPMISFNTGQVFLPEMVASINELFARYPDQFWVLAQMLNVKYLMVRDDIDYIARATESPATILSSIESNLKDHFTLAAEFGKLKIFEIKPDNFYPKIFASTSPTYLYDPEGNGISMLPSSMPKTKDIFITTTKSPDHDKYMDLSNKIIIKGLRVENLNMEALNSIEDLPFVNVYRGTPFYALVRLKEEIEAQLQAQSVQLYFKVNLLGKRVVEMSHDPQDLTAVNEYKSLFQSVSQELISSGSKDKDIVYKLIGQKKALEDLRKNSVSKDVIQQLISEHDKLFVDLRVKSVFLTDKEVIHRFYTPRDSKYEILISKDRWEKYYRDVTILEFDVDGKTYLSSQANYSSQGNNISLGVYDFKKGTHEVSFLKPNLINLVAEQLPEELVLSSQDKKPLVKTIPVSKLDSNYTYQISFEYLAEKGNVPVMLIHTDVDEIDKKGEKIPKFGIALGRSDYDFGWKKYSAYFNPTLSAKEHNIVFKILPYGDCKAVVQRAYRRYCEDNSFNRKFLRDSTSRIRNLKIEKVFSNPVILREVGTNLATSTPPQVSFNKISSARYSVSVKNATDPYFLVLSTTFNPLWHAYYQERNVISIWGKLTGSIGGVKVDASDHTLINGYANAWYIDKQGDYEMFLEYESEGVFSLGKLLSVIAIILSIGFLILRRGYVKYYH</sequence>
<feature type="transmembrane region" description="Helical" evidence="1">
    <location>
        <begin position="1127"/>
        <end position="1148"/>
    </location>
</feature>
<gene>
    <name evidence="3" type="ORF">A3B49_00925</name>
</gene>
<dbReference type="Pfam" id="PF11847">
    <property type="entry name" value="GT-C_AftD"/>
    <property type="match status" value="1"/>
</dbReference>
<protein>
    <recommendedName>
        <fullName evidence="2">Alpha-(1-&gt;3)-arabinofuranosyltransferase N-terminal GT-C domain-containing protein</fullName>
    </recommendedName>
</protein>
<keyword evidence="1" id="KW-0812">Transmembrane</keyword>
<proteinExistence type="predicted"/>
<feature type="transmembrane region" description="Helical" evidence="1">
    <location>
        <begin position="322"/>
        <end position="341"/>
    </location>
</feature>
<feature type="transmembrane region" description="Helical" evidence="1">
    <location>
        <begin position="292"/>
        <end position="315"/>
    </location>
</feature>
<reference evidence="3 4" key="1">
    <citation type="journal article" date="2016" name="Nat. Commun.">
        <title>Thousands of microbial genomes shed light on interconnected biogeochemical processes in an aquifer system.</title>
        <authorList>
            <person name="Anantharaman K."/>
            <person name="Brown C.T."/>
            <person name="Hug L.A."/>
            <person name="Sharon I."/>
            <person name="Castelle C.J."/>
            <person name="Probst A.J."/>
            <person name="Thomas B.C."/>
            <person name="Singh A."/>
            <person name="Wilkins M.J."/>
            <person name="Karaoz U."/>
            <person name="Brodie E.L."/>
            <person name="Williams K.H."/>
            <person name="Hubbard S.S."/>
            <person name="Banfield J.F."/>
        </authorList>
    </citation>
    <scope>NUCLEOTIDE SEQUENCE [LARGE SCALE GENOMIC DNA]</scope>
</reference>
<feature type="transmembrane region" description="Helical" evidence="1">
    <location>
        <begin position="214"/>
        <end position="233"/>
    </location>
</feature>
<comment type="caution">
    <text evidence="3">The sequence shown here is derived from an EMBL/GenBank/DDBJ whole genome shotgun (WGS) entry which is preliminary data.</text>
</comment>
<evidence type="ECO:0000259" key="2">
    <source>
        <dbReference type="Pfam" id="PF11847"/>
    </source>
</evidence>
<feature type="transmembrane region" description="Helical" evidence="1">
    <location>
        <begin position="185"/>
        <end position="202"/>
    </location>
</feature>
<feature type="transmembrane region" description="Helical" evidence="1">
    <location>
        <begin position="400"/>
        <end position="423"/>
    </location>
</feature>
<feature type="transmembrane region" description="Helical" evidence="1">
    <location>
        <begin position="138"/>
        <end position="155"/>
    </location>
</feature>
<dbReference type="InterPro" id="IPR021798">
    <property type="entry name" value="AftD_N"/>
</dbReference>
<feature type="transmembrane region" description="Helical" evidence="1">
    <location>
        <begin position="368"/>
        <end position="388"/>
    </location>
</feature>
<dbReference type="GO" id="GO:0016740">
    <property type="term" value="F:transferase activity"/>
    <property type="evidence" value="ECO:0007669"/>
    <property type="project" value="InterPro"/>
</dbReference>
<evidence type="ECO:0000313" key="3">
    <source>
        <dbReference type="EMBL" id="OGE65434.1"/>
    </source>
</evidence>
<evidence type="ECO:0000256" key="1">
    <source>
        <dbReference type="SAM" id="Phobius"/>
    </source>
</evidence>
<feature type="transmembrane region" description="Helical" evidence="1">
    <location>
        <begin position="77"/>
        <end position="100"/>
    </location>
</feature>
<organism evidence="3 4">
    <name type="scientific">Candidatus Daviesbacteria bacterium RIFCSPLOWO2_01_FULL_40_24</name>
    <dbReference type="NCBI Taxonomy" id="1797787"/>
    <lineage>
        <taxon>Bacteria</taxon>
        <taxon>Candidatus Daviesiibacteriota</taxon>
    </lineage>
</organism>
<name>A0A1F5MJ83_9BACT</name>
<keyword evidence="1" id="KW-1133">Transmembrane helix</keyword>